<protein>
    <submittedName>
        <fullName evidence="2">DUF2264 domain-containing protein</fullName>
    </submittedName>
</protein>
<keyword evidence="3" id="KW-1185">Reference proteome</keyword>
<proteinExistence type="predicted"/>
<organism evidence="2 3">
    <name type="scientific">Streptomyces botrytidirepellens</name>
    <dbReference type="NCBI Taxonomy" id="2486417"/>
    <lineage>
        <taxon>Bacteria</taxon>
        <taxon>Bacillati</taxon>
        <taxon>Actinomycetota</taxon>
        <taxon>Actinomycetes</taxon>
        <taxon>Kitasatosporales</taxon>
        <taxon>Streptomycetaceae</taxon>
        <taxon>Streptomyces</taxon>
    </lineage>
</organism>
<comment type="caution">
    <text evidence="2">The sequence shown here is derived from an EMBL/GenBank/DDBJ whole genome shotgun (WGS) entry which is preliminary data.</text>
</comment>
<dbReference type="RefSeq" id="WP_123100912.1">
    <property type="nucleotide sequence ID" value="NZ_RIBZ01000233.1"/>
</dbReference>
<reference evidence="2 3" key="1">
    <citation type="submission" date="2018-11" db="EMBL/GenBank/DDBJ databases">
        <title>The Potential of Streptomyces as Biocontrol Agents against the Tomato grey mould, Botrytis cinerea (Gray mold) Frontiers in Microbiology.</title>
        <authorList>
            <person name="Li D."/>
        </authorList>
    </citation>
    <scope>NUCLEOTIDE SEQUENCE [LARGE SCALE GENOMIC DNA]</scope>
    <source>
        <strain evidence="2 3">NEAU-LD23</strain>
    </source>
</reference>
<evidence type="ECO:0000259" key="1">
    <source>
        <dbReference type="Pfam" id="PF10022"/>
    </source>
</evidence>
<evidence type="ECO:0000313" key="2">
    <source>
        <dbReference type="EMBL" id="RNG24124.1"/>
    </source>
</evidence>
<name>A0A3M8W290_9ACTN</name>
<dbReference type="EMBL" id="RIBZ01000233">
    <property type="protein sequence ID" value="RNG24124.1"/>
    <property type="molecule type" value="Genomic_DNA"/>
</dbReference>
<dbReference type="PIRSF" id="PIRSF014753">
    <property type="entry name" value="UCP014753"/>
    <property type="match status" value="1"/>
</dbReference>
<accession>A0A3M8W290</accession>
<dbReference type="InterPro" id="IPR049349">
    <property type="entry name" value="DUF2264_N"/>
</dbReference>
<dbReference type="AlphaFoldDB" id="A0A3M8W290"/>
<gene>
    <name evidence="2" type="ORF">EEJ42_17825</name>
</gene>
<dbReference type="PANTHER" id="PTHR35339">
    <property type="entry name" value="LINALOOL DEHYDRATASE_ISOMERASE DOMAIN-CONTAINING PROTEIN"/>
    <property type="match status" value="1"/>
</dbReference>
<feature type="domain" description="DUF2264" evidence="1">
    <location>
        <begin position="21"/>
        <end position="369"/>
    </location>
</feature>
<dbReference type="InterPro" id="IPR016624">
    <property type="entry name" value="UCP014753"/>
</dbReference>
<dbReference type="Proteomes" id="UP000275401">
    <property type="component" value="Unassembled WGS sequence"/>
</dbReference>
<dbReference type="PANTHER" id="PTHR35339:SF4">
    <property type="entry name" value="LINALOOL DEHYDRATASE_ISOMERASE DOMAIN-CONTAINING PROTEIN"/>
    <property type="match status" value="1"/>
</dbReference>
<dbReference type="Pfam" id="PF10022">
    <property type="entry name" value="DUF2264"/>
    <property type="match status" value="1"/>
</dbReference>
<sequence length="632" mass="67470">MTHPFPLPAEDRATSPYTGWTRAHWEAAADGLLAAVTPYATPGRALYQLPGHRPSWSGTRSDGLEGFARTFLLAAFRVAGARGADPHGLLERYADGFATGTRRPGGDGPEDWPRIADRSQPLVESASIALGLRITRPWLWDRLDDGVRQRVGAWLTDALTATPVPTNWELFPVAVGGFLAEADVETEAARAAVDRGLARIEPWYTGDGWYSDGANRAFDYYNGWALHLYPALDAWLSGDTERLARYGQRLAAHLADYAHLFGGDGAPLHQGRSLIYRFAAAAPLWLGALTGHTPLAPGTTRRLASGALRYFLDRGAASGDGLLSLGWHGRYEGLVQPYSGPASPYWAAKGFLGLLLPEDHEVWTAREEPGPATAGADVTRAVHGPNWLLQSTTADGLVRLHNHGSEHLPPPGDPDQDDPYYARLAYSTATGPAPYGAAPDNHFGLLSGDRVSLRTRLEPLGAGDGWAASRHHARVVGEERPDEVRITGLVLAHGAAEIRVHLVAGAAPGHPVRQTGWAAPDEDLRSELLPLHGLLTADPLPAATAFSGRAVTPALTGETTGGAAGDLFVCLARLTAEPDPAPLETLARVDVAPADGGYEVRVAWWDGAAYRAHLSERAVRVAPAIPAPVSRS</sequence>
<evidence type="ECO:0000313" key="3">
    <source>
        <dbReference type="Proteomes" id="UP000275401"/>
    </source>
</evidence>